<organism evidence="2 3">
    <name type="scientific">Austropuccinia psidii MF-1</name>
    <dbReference type="NCBI Taxonomy" id="1389203"/>
    <lineage>
        <taxon>Eukaryota</taxon>
        <taxon>Fungi</taxon>
        <taxon>Dikarya</taxon>
        <taxon>Basidiomycota</taxon>
        <taxon>Pucciniomycotina</taxon>
        <taxon>Pucciniomycetes</taxon>
        <taxon>Pucciniales</taxon>
        <taxon>Sphaerophragmiaceae</taxon>
        <taxon>Austropuccinia</taxon>
    </lineage>
</organism>
<dbReference type="EMBL" id="AVOT02138337">
    <property type="protein sequence ID" value="MBW0590427.1"/>
    <property type="molecule type" value="Genomic_DNA"/>
</dbReference>
<sequence length="214" mass="24251">GIKLPHTRDPVTPSEPEGSKGKGKRHSEGFITAKNWSPIATQRNIKPQKSASIQGKPTLTTCTRKITVINPVVTSKGKLPKAADKKFVQGTVKETLVSKGTSQWTEKACPEPKDLEEDTLDTVVDGKTLREIIPTLPFTFQFNRNLKPEDWKDMDQVIQLHQLLKDFFQWRMDNKRFNLASHLAELAASCQKICLKKIDFRDLMVITKGWNPTR</sequence>
<evidence type="ECO:0000313" key="2">
    <source>
        <dbReference type="EMBL" id="MBW0590427.1"/>
    </source>
</evidence>
<evidence type="ECO:0000313" key="3">
    <source>
        <dbReference type="Proteomes" id="UP000765509"/>
    </source>
</evidence>
<accession>A0A9Q3L0L3</accession>
<evidence type="ECO:0000256" key="1">
    <source>
        <dbReference type="SAM" id="MobiDB-lite"/>
    </source>
</evidence>
<reference evidence="2" key="1">
    <citation type="submission" date="2021-03" db="EMBL/GenBank/DDBJ databases">
        <title>Draft genome sequence of rust myrtle Austropuccinia psidii MF-1, a brazilian biotype.</title>
        <authorList>
            <person name="Quecine M.C."/>
            <person name="Pachon D.M.R."/>
            <person name="Bonatelli M.L."/>
            <person name="Correr F.H."/>
            <person name="Franceschini L.M."/>
            <person name="Leite T.F."/>
            <person name="Margarido G.R.A."/>
            <person name="Almeida C.A."/>
            <person name="Ferrarezi J.A."/>
            <person name="Labate C.A."/>
        </authorList>
    </citation>
    <scope>NUCLEOTIDE SEQUENCE</scope>
    <source>
        <strain evidence="2">MF-1</strain>
    </source>
</reference>
<protein>
    <submittedName>
        <fullName evidence="2">Uncharacterized protein</fullName>
    </submittedName>
</protein>
<feature type="non-terminal residue" evidence="2">
    <location>
        <position position="1"/>
    </location>
</feature>
<dbReference type="AlphaFoldDB" id="A0A9Q3L0L3"/>
<comment type="caution">
    <text evidence="2">The sequence shown here is derived from an EMBL/GenBank/DDBJ whole genome shotgun (WGS) entry which is preliminary data.</text>
</comment>
<proteinExistence type="predicted"/>
<gene>
    <name evidence="2" type="ORF">O181_130142</name>
</gene>
<keyword evidence="3" id="KW-1185">Reference proteome</keyword>
<name>A0A9Q3L0L3_9BASI</name>
<feature type="region of interest" description="Disordered" evidence="1">
    <location>
        <begin position="1"/>
        <end position="36"/>
    </location>
</feature>
<dbReference type="Proteomes" id="UP000765509">
    <property type="component" value="Unassembled WGS sequence"/>
</dbReference>